<dbReference type="PANTHER" id="PTHR10270:SF161">
    <property type="entry name" value="SEX-DETERMINING REGION Y PROTEIN"/>
    <property type="match status" value="1"/>
</dbReference>
<feature type="DNA-binding region" description="HMG box" evidence="3">
    <location>
        <begin position="87"/>
        <end position="152"/>
    </location>
</feature>
<keyword evidence="2" id="KW-0804">Transcription</keyword>
<reference evidence="5" key="1">
    <citation type="submission" date="2021-06" db="EMBL/GenBank/DDBJ databases">
        <authorList>
            <person name="Kallberg Y."/>
            <person name="Tangrot J."/>
            <person name="Rosling A."/>
        </authorList>
    </citation>
    <scope>NUCLEOTIDE SEQUENCE</scope>
    <source>
        <strain evidence="5">CL551</strain>
    </source>
</reference>
<sequence length="249" mass="28664">MSNVIIERCNSKCVHNELFPDRDYVQRLQGASYEFVDFKNPILDEVEFESFIKNPPYKLNLTIDELIGTSSKSRVYKKFLSGGRSKPPRPPNSFVIFRKNFVAGVNSRTKAPKMSKIVAEAWESQPPAVRKFFNMLAERAKVMHNEKFPNYKYTPRRSKKIKEKNAPAGESKDICDDYLNYEYCDEETMSQYNDPVAGVPVVGNDIDEDPVAGNDNYEFPTFGNYSVPISENWLDLSSFDFDSFSNNFF</sequence>
<dbReference type="Proteomes" id="UP000789342">
    <property type="component" value="Unassembled WGS sequence"/>
</dbReference>
<evidence type="ECO:0000256" key="2">
    <source>
        <dbReference type="ARBA" id="ARBA00023163"/>
    </source>
</evidence>
<comment type="caution">
    <text evidence="5">The sequence shown here is derived from an EMBL/GenBank/DDBJ whole genome shotgun (WGS) entry which is preliminary data.</text>
</comment>
<dbReference type="Pfam" id="PF00505">
    <property type="entry name" value="HMG_box"/>
    <property type="match status" value="1"/>
</dbReference>
<dbReference type="GO" id="GO:0000122">
    <property type="term" value="P:negative regulation of transcription by RNA polymerase II"/>
    <property type="evidence" value="ECO:0007669"/>
    <property type="project" value="TreeGrafter"/>
</dbReference>
<dbReference type="Gene3D" id="1.10.30.10">
    <property type="entry name" value="High mobility group box domain"/>
    <property type="match status" value="1"/>
</dbReference>
<accession>A0A9N9C6V7</accession>
<dbReference type="GO" id="GO:0001228">
    <property type="term" value="F:DNA-binding transcription activator activity, RNA polymerase II-specific"/>
    <property type="evidence" value="ECO:0007669"/>
    <property type="project" value="TreeGrafter"/>
</dbReference>
<dbReference type="PROSITE" id="PS50118">
    <property type="entry name" value="HMG_BOX_2"/>
    <property type="match status" value="1"/>
</dbReference>
<dbReference type="InterPro" id="IPR009071">
    <property type="entry name" value="HMG_box_dom"/>
</dbReference>
<keyword evidence="3" id="KW-0539">Nucleus</keyword>
<dbReference type="SMART" id="SM00398">
    <property type="entry name" value="HMG"/>
    <property type="match status" value="1"/>
</dbReference>
<organism evidence="5 6">
    <name type="scientific">Acaulospora morrowiae</name>
    <dbReference type="NCBI Taxonomy" id="94023"/>
    <lineage>
        <taxon>Eukaryota</taxon>
        <taxon>Fungi</taxon>
        <taxon>Fungi incertae sedis</taxon>
        <taxon>Mucoromycota</taxon>
        <taxon>Glomeromycotina</taxon>
        <taxon>Glomeromycetes</taxon>
        <taxon>Diversisporales</taxon>
        <taxon>Acaulosporaceae</taxon>
        <taxon>Acaulospora</taxon>
    </lineage>
</organism>
<dbReference type="InterPro" id="IPR050140">
    <property type="entry name" value="SRY-related_HMG-box_TF-like"/>
</dbReference>
<feature type="domain" description="HMG box" evidence="4">
    <location>
        <begin position="87"/>
        <end position="152"/>
    </location>
</feature>
<keyword evidence="6" id="KW-1185">Reference proteome</keyword>
<dbReference type="GO" id="GO:0005634">
    <property type="term" value="C:nucleus"/>
    <property type="evidence" value="ECO:0007669"/>
    <property type="project" value="UniProtKB-UniRule"/>
</dbReference>
<dbReference type="SUPFAM" id="SSF47095">
    <property type="entry name" value="HMG-box"/>
    <property type="match status" value="1"/>
</dbReference>
<evidence type="ECO:0000256" key="1">
    <source>
        <dbReference type="ARBA" id="ARBA00023125"/>
    </source>
</evidence>
<dbReference type="GO" id="GO:0030154">
    <property type="term" value="P:cell differentiation"/>
    <property type="evidence" value="ECO:0007669"/>
    <property type="project" value="TreeGrafter"/>
</dbReference>
<protein>
    <submittedName>
        <fullName evidence="5">14539_t:CDS:1</fullName>
    </submittedName>
</protein>
<keyword evidence="1 3" id="KW-0238">DNA-binding</keyword>
<name>A0A9N9C6V7_9GLOM</name>
<dbReference type="GO" id="GO:0000978">
    <property type="term" value="F:RNA polymerase II cis-regulatory region sequence-specific DNA binding"/>
    <property type="evidence" value="ECO:0007669"/>
    <property type="project" value="TreeGrafter"/>
</dbReference>
<dbReference type="CDD" id="cd01389">
    <property type="entry name" value="HMG-box_ROX1-like"/>
    <property type="match status" value="1"/>
</dbReference>
<evidence type="ECO:0000313" key="6">
    <source>
        <dbReference type="Proteomes" id="UP000789342"/>
    </source>
</evidence>
<dbReference type="AlphaFoldDB" id="A0A9N9C6V7"/>
<evidence type="ECO:0000256" key="3">
    <source>
        <dbReference type="PROSITE-ProRule" id="PRU00267"/>
    </source>
</evidence>
<proteinExistence type="predicted"/>
<dbReference type="EMBL" id="CAJVPV010005460">
    <property type="protein sequence ID" value="CAG8591162.1"/>
    <property type="molecule type" value="Genomic_DNA"/>
</dbReference>
<dbReference type="PANTHER" id="PTHR10270">
    <property type="entry name" value="SOX TRANSCRIPTION FACTOR"/>
    <property type="match status" value="1"/>
</dbReference>
<gene>
    <name evidence="5" type="ORF">AMORRO_LOCUS7352</name>
</gene>
<evidence type="ECO:0000313" key="5">
    <source>
        <dbReference type="EMBL" id="CAG8591162.1"/>
    </source>
</evidence>
<evidence type="ECO:0000259" key="4">
    <source>
        <dbReference type="PROSITE" id="PS50118"/>
    </source>
</evidence>
<dbReference type="InterPro" id="IPR036910">
    <property type="entry name" value="HMG_box_dom_sf"/>
</dbReference>
<dbReference type="OrthoDB" id="6247875at2759"/>